<organism evidence="11 12">
    <name type="scientific">Melghirimyces thermohalophilus</name>
    <dbReference type="NCBI Taxonomy" id="1236220"/>
    <lineage>
        <taxon>Bacteria</taxon>
        <taxon>Bacillati</taxon>
        <taxon>Bacillota</taxon>
        <taxon>Bacilli</taxon>
        <taxon>Bacillales</taxon>
        <taxon>Thermoactinomycetaceae</taxon>
        <taxon>Melghirimyces</taxon>
    </lineage>
</organism>
<evidence type="ECO:0000256" key="7">
    <source>
        <dbReference type="ARBA" id="ARBA00049370"/>
    </source>
</evidence>
<dbReference type="InterPro" id="IPR024951">
    <property type="entry name" value="Sulfurylase_cat_dom"/>
</dbReference>
<comment type="pathway">
    <text evidence="1 8">Sulfur metabolism; hydrogen sulfide biosynthesis; sulfite from sulfate: step 1/3.</text>
</comment>
<feature type="domain" description="Sulphate adenylyltransferase catalytic" evidence="9">
    <location>
        <begin position="170"/>
        <end position="378"/>
    </location>
</feature>
<comment type="similarity">
    <text evidence="6 8">Belongs to the sulfate adenylyltransferase family.</text>
</comment>
<dbReference type="OrthoDB" id="9804504at2"/>
<feature type="domain" description="ATP-sulfurylase PUA-like" evidence="10">
    <location>
        <begin position="4"/>
        <end position="159"/>
    </location>
</feature>
<dbReference type="EMBL" id="FMZA01000006">
    <property type="protein sequence ID" value="SDC32479.1"/>
    <property type="molecule type" value="Genomic_DNA"/>
</dbReference>
<evidence type="ECO:0000259" key="9">
    <source>
        <dbReference type="Pfam" id="PF01747"/>
    </source>
</evidence>
<dbReference type="InterPro" id="IPR002650">
    <property type="entry name" value="Sulphate_adenylyltransferase"/>
</dbReference>
<dbReference type="UniPathway" id="UPA00140">
    <property type="reaction ID" value="UER00204"/>
</dbReference>
<sequence length="386" mass="43894">MSILPHGGVLVHRICGAEERQEWLERAKTLPTLTISRRTLSDLECIATGVFSPLTGFMGEEDYRSVRDQMRLADGTVWSLPIILPVPEEAEGIREGSTVALRGADQRVYAVIEVESLYRVDPEQEARAVFQTTDPAHPGVSRLYQTSPLYAGGPIRLLSTPDHGVFSDDWYEPAQTRKLFRERGWKRVVGFQTRNPVHRAHEYIQKSALETVDGLFLNPLVGETKEDDIPAEVRLQSYRAILDHYYPKDRVFFGVYPAAMRYAGPREALLHALARKNYGCTHFIVGRDHAGVGDYYGTYDSQKIFSQFREEELGITPLFFEHSFFCRRCDGMASFKTCPHPEEDHVVLSGTKVRKMLKEAIQPPPEFSRPEVVDVLIRGLKKRIIN</sequence>
<dbReference type="GO" id="GO:0004781">
    <property type="term" value="F:sulfate adenylyltransferase (ATP) activity"/>
    <property type="evidence" value="ECO:0007669"/>
    <property type="project" value="UniProtKB-UniRule"/>
</dbReference>
<dbReference type="InterPro" id="IPR020792">
    <property type="entry name" value="SO4_adenylyltransferase_pro"/>
</dbReference>
<comment type="catalytic activity">
    <reaction evidence="7 8">
        <text>sulfate + ATP + H(+) = adenosine 5'-phosphosulfate + diphosphate</text>
        <dbReference type="Rhea" id="RHEA:18133"/>
        <dbReference type="ChEBI" id="CHEBI:15378"/>
        <dbReference type="ChEBI" id="CHEBI:16189"/>
        <dbReference type="ChEBI" id="CHEBI:30616"/>
        <dbReference type="ChEBI" id="CHEBI:33019"/>
        <dbReference type="ChEBI" id="CHEBI:58243"/>
        <dbReference type="EC" id="2.7.7.4"/>
    </reaction>
</comment>
<dbReference type="Pfam" id="PF14306">
    <property type="entry name" value="PUA_2"/>
    <property type="match status" value="1"/>
</dbReference>
<evidence type="ECO:0000256" key="8">
    <source>
        <dbReference type="HAMAP-Rule" id="MF_00066"/>
    </source>
</evidence>
<dbReference type="InterPro" id="IPR014729">
    <property type="entry name" value="Rossmann-like_a/b/a_fold"/>
</dbReference>
<dbReference type="InterPro" id="IPR015947">
    <property type="entry name" value="PUA-like_sf"/>
</dbReference>
<dbReference type="Gene3D" id="3.40.50.620">
    <property type="entry name" value="HUPs"/>
    <property type="match status" value="1"/>
</dbReference>
<protein>
    <recommendedName>
        <fullName evidence="8">Sulfate adenylyltransferase</fullName>
        <ecNumber evidence="8">2.7.7.4</ecNumber>
    </recommendedName>
    <alternativeName>
        <fullName evidence="8">ATP-sulfurylase</fullName>
    </alternativeName>
    <alternativeName>
        <fullName evidence="8">Sulfate adenylate transferase</fullName>
        <shortName evidence="8">SAT</shortName>
    </alternativeName>
</protein>
<dbReference type="SUPFAM" id="SSF52374">
    <property type="entry name" value="Nucleotidylyl transferase"/>
    <property type="match status" value="1"/>
</dbReference>
<evidence type="ECO:0000256" key="4">
    <source>
        <dbReference type="ARBA" id="ARBA00022741"/>
    </source>
</evidence>
<dbReference type="Gene3D" id="3.10.400.10">
    <property type="entry name" value="Sulfate adenylyltransferase"/>
    <property type="match status" value="1"/>
</dbReference>
<keyword evidence="12" id="KW-1185">Reference proteome</keyword>
<dbReference type="GO" id="GO:0070814">
    <property type="term" value="P:hydrogen sulfide biosynthetic process"/>
    <property type="evidence" value="ECO:0007669"/>
    <property type="project" value="UniProtKB-UniRule"/>
</dbReference>
<evidence type="ECO:0000313" key="12">
    <source>
        <dbReference type="Proteomes" id="UP000199387"/>
    </source>
</evidence>
<dbReference type="STRING" id="1236220.SAMN04488112_10674"/>
<dbReference type="PANTHER" id="PTHR43509">
    <property type="match status" value="1"/>
</dbReference>
<dbReference type="NCBIfam" id="NF003166">
    <property type="entry name" value="PRK04149.1"/>
    <property type="match status" value="1"/>
</dbReference>
<evidence type="ECO:0000256" key="1">
    <source>
        <dbReference type="ARBA" id="ARBA00005048"/>
    </source>
</evidence>
<evidence type="ECO:0000256" key="3">
    <source>
        <dbReference type="ARBA" id="ARBA00022695"/>
    </source>
</evidence>
<keyword evidence="5 8" id="KW-0067">ATP-binding</keyword>
<evidence type="ECO:0000256" key="6">
    <source>
        <dbReference type="ARBA" id="ARBA00037980"/>
    </source>
</evidence>
<dbReference type="InterPro" id="IPR025980">
    <property type="entry name" value="ATP-Sase_PUA-like_dom"/>
</dbReference>
<evidence type="ECO:0000313" key="11">
    <source>
        <dbReference type="EMBL" id="SDC32479.1"/>
    </source>
</evidence>
<proteinExistence type="inferred from homology"/>
<dbReference type="EC" id="2.7.7.4" evidence="8"/>
<dbReference type="PANTHER" id="PTHR43509:SF1">
    <property type="entry name" value="SULFATE ADENYLYLTRANSFERASE"/>
    <property type="match status" value="1"/>
</dbReference>
<name>A0A1G6KN28_9BACL</name>
<dbReference type="GO" id="GO:0000103">
    <property type="term" value="P:sulfate assimilation"/>
    <property type="evidence" value="ECO:0007669"/>
    <property type="project" value="UniProtKB-UniRule"/>
</dbReference>
<gene>
    <name evidence="8" type="primary">sat</name>
    <name evidence="11" type="ORF">SAMN04488112_10674</name>
</gene>
<evidence type="ECO:0000256" key="2">
    <source>
        <dbReference type="ARBA" id="ARBA00022679"/>
    </source>
</evidence>
<dbReference type="SUPFAM" id="SSF88697">
    <property type="entry name" value="PUA domain-like"/>
    <property type="match status" value="1"/>
</dbReference>
<keyword evidence="3 8" id="KW-0548">Nucleotidyltransferase</keyword>
<keyword evidence="4 8" id="KW-0547">Nucleotide-binding</keyword>
<accession>A0A1G6KN28</accession>
<dbReference type="HAMAP" id="MF_00066">
    <property type="entry name" value="Sulf_adenylyltr"/>
    <property type="match status" value="1"/>
</dbReference>
<dbReference type="Pfam" id="PF01747">
    <property type="entry name" value="ATP-sulfurylase"/>
    <property type="match status" value="1"/>
</dbReference>
<dbReference type="GO" id="GO:0005524">
    <property type="term" value="F:ATP binding"/>
    <property type="evidence" value="ECO:0007669"/>
    <property type="project" value="UniProtKB-KW"/>
</dbReference>
<evidence type="ECO:0000256" key="5">
    <source>
        <dbReference type="ARBA" id="ARBA00022840"/>
    </source>
</evidence>
<dbReference type="Proteomes" id="UP000199387">
    <property type="component" value="Unassembled WGS sequence"/>
</dbReference>
<evidence type="ECO:0000259" key="10">
    <source>
        <dbReference type="Pfam" id="PF14306"/>
    </source>
</evidence>
<dbReference type="RefSeq" id="WP_091567557.1">
    <property type="nucleotide sequence ID" value="NZ_FMZA01000006.1"/>
</dbReference>
<dbReference type="CDD" id="cd00517">
    <property type="entry name" value="ATPS"/>
    <property type="match status" value="1"/>
</dbReference>
<dbReference type="NCBIfam" id="TIGR00339">
    <property type="entry name" value="sopT"/>
    <property type="match status" value="1"/>
</dbReference>
<dbReference type="AlphaFoldDB" id="A0A1G6KN28"/>
<reference evidence="11 12" key="1">
    <citation type="submission" date="2016-10" db="EMBL/GenBank/DDBJ databases">
        <authorList>
            <person name="de Groot N.N."/>
        </authorList>
    </citation>
    <scope>NUCLEOTIDE SEQUENCE [LARGE SCALE GENOMIC DNA]</scope>
    <source>
        <strain evidence="11 12">DSM 45514</strain>
    </source>
</reference>
<keyword evidence="2 8" id="KW-0808">Transferase</keyword>